<feature type="compositionally biased region" description="Basic and acidic residues" evidence="2">
    <location>
        <begin position="817"/>
        <end position="833"/>
    </location>
</feature>
<sequence>MPPPTILPGSSASPSASANAVTAQPVLSRLLQTSISTMQARCNKVLTTAAPLSSPDLPAARAAVTAVVIEASAGASPPLPTPLREVLSGAINPPMQSLAKKCHGIEHYSLLLAWLYELSPLLTEASIALEWWDFLIKPVLRNMHSSETALAQARSLVLEAICTTPANEYEDVPAPRTPWPAIENNASFNFARKVGDAPYSTFASGPAPHASPETVRTPGSSVGSGASPTVESSLTAYRRRAPAQKNALYRFAQRIVQIYFSETASTPHIERKRTRTRNSSGASPGHLQAMTAVTVNTNAGDGVSGDQSTDSDKAARDLSGLGLTGMNTDEGLPQSLANGLGSQDKPAQQGAGHAEHEEEEEEEEPDEPSICWTQRLEGIILEFGTRAPKRFFHHLAFCFSEPTYRIPVLVNLIAFISEYPATAYHVIPTQLPAEVLMSLQIDTSTMVVSLGVRLVVMLLPHIPTWFANGGGGGLPALMAIFARVIDWRIFGNGWEERVGTGTSVLGSEDGGSAAGDSALLLDTSSQGEDGPGVSAVSLADEIINKKAALDIEWMELDRIGKRLELREDVEWLRLTSKYDGPDTAAPNATLLFTYLYGLFPANTIRFLRAPIDYLRKAHYVSPSAASFEDLIDEITIQERSSEIVRQHRLHDGLVLHSAEWEVCSTDRWKKSATEECAAVCINHFLGPSEGGPENQRSNLAAQLAERFSPRATRSGADTPVAHQDSLHSGSMLSVAMKPSLSAATMLTPALSISSSKGMSAVHRENLMLRTELNYELNLKSQLLNFIGKLHTNKVYSHITAAELQNLKSEVKVLRSELDRSRKERDKIREEADKRAKRLGNPQQRLRTYMEKDRQATEQLQKLSVELQSKEETNMALSTQLEAVGTELFELKAVWQQNEPALKELESLKAHVENMQNQMKAWADNEVRYTALDSEMRTMASKWAQLELERDHAEAAAREAIEAREAAEVEREKWEDVAQAAAAQLKSLQEKWNIKPPTPLPPAAAPSTSASTAHPASLTPTAHAHMHASGAVFSASSPSSPMLQPTERASRRQSMVQAASARLLAGNSSAASALLQENVRLTSAMEEMQAEMLALRAQLALARTAAGGSNVPAAATAGSGAVLGTPVVSSSAGSSAFDASRLAAASRAAQSADLEDIDVLPLDIGPAAQNLSDVQEVVEPVGESPSSASTKRSEGCPEYVFTTLRILGGSVGEEDGEAALVQRLLPPQLRALYSERAAQQAAAEVPEYITAELQRRIPLVSQHLERLEKSAASMRALWPNEWSTPASEQSDLASRAAQALVDELGRQETVLLGQPEAAPSDLRVRVGVDRTGAVKVTSALTAHLIHDQTDESNAAQTTRRPTVRVDTQSTNLFGELDEARADAMASCKTSERGVYVAAAARLSADYGIGGPGQEVNSCFDGLLWTSLSGDGAEGAATRLLTESTIANIVLEVQGPDGASRFLTPALQSKDGLRFLPGLLRTQLVGLGLVEEADIPVEQILALLTQKEDEEQPQAEGADRPVRLWLCNALRGLFEVELVPSPNAAAA</sequence>
<protein>
    <submittedName>
        <fullName evidence="3">Uncharacterized protein</fullName>
    </submittedName>
</protein>
<dbReference type="EMBL" id="JAPDMQ010000351">
    <property type="protein sequence ID" value="KAK0526506.1"/>
    <property type="molecule type" value="Genomic_DNA"/>
</dbReference>
<feature type="region of interest" description="Disordered" evidence="2">
    <location>
        <begin position="992"/>
        <end position="1015"/>
    </location>
</feature>
<feature type="coiled-coil region" evidence="1">
    <location>
        <begin position="949"/>
        <end position="990"/>
    </location>
</feature>
<feature type="region of interest" description="Disordered" evidence="2">
    <location>
        <begin position="817"/>
        <end position="839"/>
    </location>
</feature>
<dbReference type="GO" id="GO:0033596">
    <property type="term" value="C:TSC1-TSC2 complex"/>
    <property type="evidence" value="ECO:0007669"/>
    <property type="project" value="TreeGrafter"/>
</dbReference>
<feature type="region of interest" description="Disordered" evidence="2">
    <location>
        <begin position="267"/>
        <end position="286"/>
    </location>
</feature>
<keyword evidence="4" id="KW-1185">Reference proteome</keyword>
<organism evidence="3 4">
    <name type="scientific">Tilletia horrida</name>
    <dbReference type="NCBI Taxonomy" id="155126"/>
    <lineage>
        <taxon>Eukaryota</taxon>
        <taxon>Fungi</taxon>
        <taxon>Dikarya</taxon>
        <taxon>Basidiomycota</taxon>
        <taxon>Ustilaginomycotina</taxon>
        <taxon>Exobasidiomycetes</taxon>
        <taxon>Tilletiales</taxon>
        <taxon>Tilletiaceae</taxon>
        <taxon>Tilletia</taxon>
    </lineage>
</organism>
<feature type="region of interest" description="Disordered" evidence="2">
    <location>
        <begin position="203"/>
        <end position="232"/>
    </location>
</feature>
<evidence type="ECO:0000313" key="3">
    <source>
        <dbReference type="EMBL" id="KAK0526506.1"/>
    </source>
</evidence>
<proteinExistence type="predicted"/>
<evidence type="ECO:0000256" key="1">
    <source>
        <dbReference type="SAM" id="Coils"/>
    </source>
</evidence>
<dbReference type="InterPro" id="IPR007483">
    <property type="entry name" value="Hamartin"/>
</dbReference>
<dbReference type="PANTHER" id="PTHR15154:SF2">
    <property type="entry name" value="HAMARTIN"/>
    <property type="match status" value="1"/>
</dbReference>
<comment type="caution">
    <text evidence="3">The sequence shown here is derived from an EMBL/GenBank/DDBJ whole genome shotgun (WGS) entry which is preliminary data.</text>
</comment>
<dbReference type="InterPro" id="IPR043132">
    <property type="entry name" value="BCAT-like_C"/>
</dbReference>
<dbReference type="GO" id="GO:0032007">
    <property type="term" value="P:negative regulation of TOR signaling"/>
    <property type="evidence" value="ECO:0007669"/>
    <property type="project" value="TreeGrafter"/>
</dbReference>
<accession>A0AAN6G7V1</accession>
<feature type="coiled-coil region" evidence="1">
    <location>
        <begin position="1070"/>
        <end position="1104"/>
    </location>
</feature>
<feature type="compositionally biased region" description="Acidic residues" evidence="2">
    <location>
        <begin position="357"/>
        <end position="367"/>
    </location>
</feature>
<dbReference type="Proteomes" id="UP001176521">
    <property type="component" value="Unassembled WGS sequence"/>
</dbReference>
<reference evidence="3" key="1">
    <citation type="journal article" date="2023" name="PhytoFront">
        <title>Draft Genome Resources of Seven Strains of Tilletia horrida, Causal Agent of Kernel Smut of Rice.</title>
        <authorList>
            <person name="Khanal S."/>
            <person name="Antony Babu S."/>
            <person name="Zhou X.G."/>
        </authorList>
    </citation>
    <scope>NUCLEOTIDE SEQUENCE</scope>
    <source>
        <strain evidence="3">TX3</strain>
    </source>
</reference>
<keyword evidence="1" id="KW-0175">Coiled coil</keyword>
<gene>
    <name evidence="3" type="ORF">OC842_005169</name>
</gene>
<feature type="compositionally biased region" description="Polar residues" evidence="2">
    <location>
        <begin position="217"/>
        <end position="232"/>
    </location>
</feature>
<feature type="compositionally biased region" description="Low complexity" evidence="2">
    <location>
        <begin position="1004"/>
        <end position="1015"/>
    </location>
</feature>
<feature type="region of interest" description="Disordered" evidence="2">
    <location>
        <begin position="1031"/>
        <end position="1054"/>
    </location>
</feature>
<dbReference type="Gene3D" id="3.20.10.10">
    <property type="entry name" value="D-amino Acid Aminotransferase, subunit A, domain 2"/>
    <property type="match status" value="1"/>
</dbReference>
<evidence type="ECO:0000313" key="4">
    <source>
        <dbReference type="Proteomes" id="UP001176521"/>
    </source>
</evidence>
<feature type="region of interest" description="Disordered" evidence="2">
    <location>
        <begin position="297"/>
        <end position="369"/>
    </location>
</feature>
<dbReference type="GO" id="GO:0051726">
    <property type="term" value="P:regulation of cell cycle"/>
    <property type="evidence" value="ECO:0007669"/>
    <property type="project" value="TreeGrafter"/>
</dbReference>
<evidence type="ECO:0000256" key="2">
    <source>
        <dbReference type="SAM" id="MobiDB-lite"/>
    </source>
</evidence>
<name>A0AAN6G7V1_9BASI</name>
<dbReference type="PANTHER" id="PTHR15154">
    <property type="entry name" value="HAMARTIN"/>
    <property type="match status" value="1"/>
</dbReference>